<sequence>MPSNLRPVTAHGLLAAAARTARGPAGEGLAAVAAS</sequence>
<name>A0A7W7RZ19_9ACTN</name>
<keyword evidence="2" id="KW-1185">Reference proteome</keyword>
<proteinExistence type="predicted"/>
<gene>
    <name evidence="1" type="ORF">FHR32_005276</name>
</gene>
<accession>A0A7W7RZ19</accession>
<evidence type="ECO:0000313" key="2">
    <source>
        <dbReference type="Proteomes" id="UP000534286"/>
    </source>
</evidence>
<protein>
    <submittedName>
        <fullName evidence="1">Uncharacterized protein</fullName>
    </submittedName>
</protein>
<dbReference type="AlphaFoldDB" id="A0A7W7RZ19"/>
<organism evidence="1 2">
    <name type="scientific">Streptosporangium album</name>
    <dbReference type="NCBI Taxonomy" id="47479"/>
    <lineage>
        <taxon>Bacteria</taxon>
        <taxon>Bacillati</taxon>
        <taxon>Actinomycetota</taxon>
        <taxon>Actinomycetes</taxon>
        <taxon>Streptosporangiales</taxon>
        <taxon>Streptosporangiaceae</taxon>
        <taxon>Streptosporangium</taxon>
    </lineage>
</organism>
<reference evidence="1 2" key="1">
    <citation type="submission" date="2020-08" db="EMBL/GenBank/DDBJ databases">
        <title>Sequencing the genomes of 1000 actinobacteria strains.</title>
        <authorList>
            <person name="Klenk H.-P."/>
        </authorList>
    </citation>
    <scope>NUCLEOTIDE SEQUENCE [LARGE SCALE GENOMIC DNA]</scope>
    <source>
        <strain evidence="1 2">DSM 43023</strain>
    </source>
</reference>
<comment type="caution">
    <text evidence="1">The sequence shown here is derived from an EMBL/GenBank/DDBJ whole genome shotgun (WGS) entry which is preliminary data.</text>
</comment>
<dbReference type="Proteomes" id="UP000534286">
    <property type="component" value="Unassembled WGS sequence"/>
</dbReference>
<dbReference type="EMBL" id="JACHJU010000002">
    <property type="protein sequence ID" value="MBB4940899.1"/>
    <property type="molecule type" value="Genomic_DNA"/>
</dbReference>
<evidence type="ECO:0000313" key="1">
    <source>
        <dbReference type="EMBL" id="MBB4940899.1"/>
    </source>
</evidence>